<keyword evidence="2 4" id="KW-0474">Menaquinone biosynthesis</keyword>
<comment type="pathway">
    <text evidence="1 4">Quinol/quinone metabolism; menaquinone biosynthesis.</text>
</comment>
<dbReference type="InterPro" id="IPR003773">
    <property type="entry name" value="Menaquinone_biosynth"/>
</dbReference>
<dbReference type="GO" id="GO:0016836">
    <property type="term" value="F:hydro-lyase activity"/>
    <property type="evidence" value="ECO:0007669"/>
    <property type="project" value="UniProtKB-UniRule"/>
</dbReference>
<proteinExistence type="inferred from homology"/>
<dbReference type="OrthoDB" id="9810112at2"/>
<dbReference type="Proteomes" id="UP000091979">
    <property type="component" value="Unassembled WGS sequence"/>
</dbReference>
<comment type="function">
    <text evidence="4">Catalyzes the dehydration of chorismate into 3-[(1-carboxyvinyl)oxy]benzoate, a step in the biosynthesis of menaquinone (MK, vitamin K2).</text>
</comment>
<dbReference type="PATRIC" id="fig|1560234.3.peg.1453"/>
<evidence type="ECO:0000256" key="2">
    <source>
        <dbReference type="ARBA" id="ARBA00022428"/>
    </source>
</evidence>
<evidence type="ECO:0000256" key="3">
    <source>
        <dbReference type="ARBA" id="ARBA00023239"/>
    </source>
</evidence>
<dbReference type="EC" id="4.2.1.151" evidence="4"/>
<dbReference type="RefSeq" id="WP_066856353.1">
    <property type="nucleotide sequence ID" value="NZ_JXMS01000021.1"/>
</dbReference>
<dbReference type="HAMAP" id="MF_00995">
    <property type="entry name" value="MqnA"/>
    <property type="match status" value="1"/>
</dbReference>
<comment type="similarity">
    <text evidence="4">Belongs to the MqnA/MqnD family. MqnA subfamily.</text>
</comment>
<dbReference type="Pfam" id="PF02621">
    <property type="entry name" value="VitK2_biosynth"/>
    <property type="match status" value="1"/>
</dbReference>
<dbReference type="Gene3D" id="3.40.190.10">
    <property type="entry name" value="Periplasmic binding protein-like II"/>
    <property type="match status" value="2"/>
</dbReference>
<dbReference type="CDD" id="cd13634">
    <property type="entry name" value="PBP2_Sco4506"/>
    <property type="match status" value="1"/>
</dbReference>
<comment type="caution">
    <text evidence="5">The sequence shown here is derived from an EMBL/GenBank/DDBJ whole genome shotgun (WGS) entry which is preliminary data.</text>
</comment>
<dbReference type="EMBL" id="JXMS01000021">
    <property type="protein sequence ID" value="OBQ46568.1"/>
    <property type="molecule type" value="Genomic_DNA"/>
</dbReference>
<evidence type="ECO:0000256" key="1">
    <source>
        <dbReference type="ARBA" id="ARBA00004863"/>
    </source>
</evidence>
<evidence type="ECO:0000313" key="5">
    <source>
        <dbReference type="EMBL" id="OBQ46568.1"/>
    </source>
</evidence>
<dbReference type="PANTHER" id="PTHR37690">
    <property type="entry name" value="CHORISMATE DEHYDRATASE"/>
    <property type="match status" value="1"/>
</dbReference>
<gene>
    <name evidence="4" type="primary">mqnA</name>
    <name evidence="5" type="ORF">SP90_11800</name>
</gene>
<protein>
    <recommendedName>
        <fullName evidence="4">Chorismate dehydratase</fullName>
        <ecNumber evidence="4">4.2.1.151</ecNumber>
    </recommendedName>
    <alternativeName>
        <fullName evidence="4">Menaquinone biosynthetic enzyme MqnA</fullName>
    </alternativeName>
</protein>
<organism evidence="5 6">
    <name type="scientific">Halodesulfovibrio spirochaetisodalis</name>
    <dbReference type="NCBI Taxonomy" id="1560234"/>
    <lineage>
        <taxon>Bacteria</taxon>
        <taxon>Pseudomonadati</taxon>
        <taxon>Thermodesulfobacteriota</taxon>
        <taxon>Desulfovibrionia</taxon>
        <taxon>Desulfovibrionales</taxon>
        <taxon>Desulfovibrionaceae</taxon>
        <taxon>Halodesulfovibrio</taxon>
    </lineage>
</organism>
<evidence type="ECO:0000256" key="4">
    <source>
        <dbReference type="HAMAP-Rule" id="MF_00995"/>
    </source>
</evidence>
<dbReference type="PANTHER" id="PTHR37690:SF1">
    <property type="entry name" value="CHORISMATE DEHYDRATASE"/>
    <property type="match status" value="1"/>
</dbReference>
<accession>A0A1B7XB17</accession>
<comment type="catalytic activity">
    <reaction evidence="4">
        <text>chorismate = 3-[(1-carboxyvinyl)-oxy]benzoate + H2O</text>
        <dbReference type="Rhea" id="RHEA:40051"/>
        <dbReference type="ChEBI" id="CHEBI:15377"/>
        <dbReference type="ChEBI" id="CHEBI:29748"/>
        <dbReference type="ChEBI" id="CHEBI:76981"/>
        <dbReference type="EC" id="4.2.1.151"/>
    </reaction>
</comment>
<dbReference type="InterPro" id="IPR030868">
    <property type="entry name" value="MqnA"/>
</dbReference>
<dbReference type="UniPathway" id="UPA00079"/>
<dbReference type="AlphaFoldDB" id="A0A1B7XB17"/>
<name>A0A1B7XB17_9BACT</name>
<keyword evidence="6" id="KW-1185">Reference proteome</keyword>
<dbReference type="STRING" id="1560234.SP90_11800"/>
<reference evidence="5 6" key="1">
    <citation type="submission" date="2015-01" db="EMBL/GenBank/DDBJ databases">
        <title>Desulfovibrio sp. JC271 draft genome sequence.</title>
        <authorList>
            <person name="Shivani Y."/>
            <person name="Subhash Y."/>
            <person name="Sasikala C."/>
            <person name="Ramana C.V."/>
        </authorList>
    </citation>
    <scope>NUCLEOTIDE SEQUENCE [LARGE SCALE GENOMIC DNA]</scope>
    <source>
        <strain evidence="5 6">JC271</strain>
    </source>
</reference>
<keyword evidence="3 4" id="KW-0456">Lyase</keyword>
<dbReference type="SUPFAM" id="SSF53850">
    <property type="entry name" value="Periplasmic binding protein-like II"/>
    <property type="match status" value="1"/>
</dbReference>
<dbReference type="GO" id="GO:0009234">
    <property type="term" value="P:menaquinone biosynthetic process"/>
    <property type="evidence" value="ECO:0007669"/>
    <property type="project" value="UniProtKB-UniRule"/>
</dbReference>
<evidence type="ECO:0000313" key="6">
    <source>
        <dbReference type="Proteomes" id="UP000091979"/>
    </source>
</evidence>
<sequence length="281" mass="31823">MQQSKKKVRVGRIRYLNVLPIYHPLESGELGENFELVYGTPAELNEQMEAGTLDVSSCSSFEYARHPEKYYLLPDIAIGSAGPVMSVLLISQKPISELEGEEILTTAQSHTSAALLRMLFRDCLKQDVSYKTGSVSDYIDRGELPVAALCIGDEALRLANDERYPYRLDLGEAWREWTGLPFIFGVWIVSRKSVESGCFSQDPAELFRKAKQWGDDNIQHVISLAEKAGYMDTEGLTQYFKSLVYDLGEEEQKGLRLFLKRLADAKEIPFAPELEFYEHTC</sequence>